<gene>
    <name evidence="1" type="ORF">BJ125_10339</name>
    <name evidence="2" type="ORF">SAMN05892882_10339</name>
</gene>
<dbReference type="Proteomes" id="UP000256343">
    <property type="component" value="Unassembled WGS sequence"/>
</dbReference>
<evidence type="ECO:0000313" key="1">
    <source>
        <dbReference type="EMBL" id="RED38683.1"/>
    </source>
</evidence>
<dbReference type="EMBL" id="QRDT01000003">
    <property type="protein sequence ID" value="RED38683.1"/>
    <property type="molecule type" value="Genomic_DNA"/>
</dbReference>
<accession>A0A336JL15</accession>
<name>A0A336JL15_9BRAD</name>
<reference evidence="2 3" key="1">
    <citation type="submission" date="2017-08" db="EMBL/GenBank/DDBJ databases">
        <authorList>
            <person name="de Groot N.N."/>
        </authorList>
    </citation>
    <scope>NUCLEOTIDE SEQUENCE [LARGE SCALE GENOMIC DNA]</scope>
    <source>
        <strain evidence="2 3">JA575</strain>
    </source>
</reference>
<dbReference type="Proteomes" id="UP000252631">
    <property type="component" value="Unassembled WGS sequence"/>
</dbReference>
<protein>
    <submittedName>
        <fullName evidence="2">Uncharacterized protein</fullName>
    </submittedName>
</protein>
<evidence type="ECO:0000313" key="2">
    <source>
        <dbReference type="EMBL" id="SSW89503.1"/>
    </source>
</evidence>
<organism evidence="2 3">
    <name type="scientific">Rhodopseudomonas pentothenatexigens</name>
    <dbReference type="NCBI Taxonomy" id="999699"/>
    <lineage>
        <taxon>Bacteria</taxon>
        <taxon>Pseudomonadati</taxon>
        <taxon>Pseudomonadota</taxon>
        <taxon>Alphaproteobacteria</taxon>
        <taxon>Hyphomicrobiales</taxon>
        <taxon>Nitrobacteraceae</taxon>
        <taxon>Rhodopseudomonas</taxon>
    </lineage>
</organism>
<dbReference type="AlphaFoldDB" id="A0A336JL15"/>
<reference evidence="1 4" key="2">
    <citation type="submission" date="2018-07" db="EMBL/GenBank/DDBJ databases">
        <title>Genomic Encyclopedia of Archaeal and Bacterial Type Strains, Phase II (KMG-II): from individual species to whole genera.</title>
        <authorList>
            <person name="Goeker M."/>
        </authorList>
    </citation>
    <scope>NUCLEOTIDE SEQUENCE [LARGE SCALE GENOMIC DNA]</scope>
    <source>
        <strain evidence="1 4">JA575</strain>
    </source>
</reference>
<dbReference type="EMBL" id="UFQQ01000003">
    <property type="protein sequence ID" value="SSW89503.1"/>
    <property type="molecule type" value="Genomic_DNA"/>
</dbReference>
<evidence type="ECO:0000313" key="3">
    <source>
        <dbReference type="Proteomes" id="UP000252631"/>
    </source>
</evidence>
<proteinExistence type="predicted"/>
<sequence length="46" mass="5341">MITITGLIVRRDRNYLDTGKTSRPKGRRLYSKFPIRQGVYNRSGKA</sequence>
<keyword evidence="4" id="KW-1185">Reference proteome</keyword>
<evidence type="ECO:0000313" key="4">
    <source>
        <dbReference type="Proteomes" id="UP000256343"/>
    </source>
</evidence>